<gene>
    <name evidence="1" type="ORF">ACFQW9_06185</name>
</gene>
<name>A0ABW2M8W8_9ACTN</name>
<reference evidence="2" key="1">
    <citation type="journal article" date="2019" name="Int. J. Syst. Evol. Microbiol.">
        <title>The Global Catalogue of Microorganisms (GCM) 10K type strain sequencing project: providing services to taxonomists for standard genome sequencing and annotation.</title>
        <authorList>
            <consortium name="The Broad Institute Genomics Platform"/>
            <consortium name="The Broad Institute Genome Sequencing Center for Infectious Disease"/>
            <person name="Wu L."/>
            <person name="Ma J."/>
        </authorList>
    </citation>
    <scope>NUCLEOTIDE SEQUENCE [LARGE SCALE GENOMIC DNA]</scope>
    <source>
        <strain evidence="2">ICMP 19430</strain>
    </source>
</reference>
<dbReference type="GeneID" id="98906551"/>
<evidence type="ECO:0000313" key="2">
    <source>
        <dbReference type="Proteomes" id="UP001596509"/>
    </source>
</evidence>
<evidence type="ECO:0000313" key="1">
    <source>
        <dbReference type="EMBL" id="MFC7350216.1"/>
    </source>
</evidence>
<dbReference type="EMBL" id="JBHTCK010000001">
    <property type="protein sequence ID" value="MFC7350216.1"/>
    <property type="molecule type" value="Genomic_DNA"/>
</dbReference>
<protein>
    <submittedName>
        <fullName evidence="1">Leader peptide</fullName>
    </submittedName>
</protein>
<accession>A0ABW2M8W8</accession>
<comment type="caution">
    <text evidence="1">The sequence shown here is derived from an EMBL/GenBank/DDBJ whole genome shotgun (WGS) entry which is preliminary data.</text>
</comment>
<proteinExistence type="predicted"/>
<dbReference type="RefSeq" id="WP_350310323.1">
    <property type="nucleotide sequence ID" value="NZ_JBHTCK010000001.1"/>
</dbReference>
<organism evidence="1 2">
    <name type="scientific">Streptomyces caviscabies</name>
    <dbReference type="NCBI Taxonomy" id="90079"/>
    <lineage>
        <taxon>Bacteria</taxon>
        <taxon>Bacillati</taxon>
        <taxon>Actinomycetota</taxon>
        <taxon>Actinomycetes</taxon>
        <taxon>Kitasatosporales</taxon>
        <taxon>Streptomycetaceae</taxon>
        <taxon>Streptomyces</taxon>
    </lineage>
</organism>
<keyword evidence="2" id="KW-1185">Reference proteome</keyword>
<sequence>MRRLTRRRHIDLGRVSSAFCCSR</sequence>
<dbReference type="Proteomes" id="UP001596509">
    <property type="component" value="Unassembled WGS sequence"/>
</dbReference>
<dbReference type="InterPro" id="IPR049979">
    <property type="entry name" value="Cys_resp_CS_actino"/>
</dbReference>
<dbReference type="NCBIfam" id="NF042934">
    <property type="entry name" value="cis_reg_atten"/>
    <property type="match status" value="1"/>
</dbReference>